<protein>
    <submittedName>
        <fullName evidence="4">Unannotated protein</fullName>
    </submittedName>
</protein>
<dbReference type="PANTHER" id="PTHR43004:SF3">
    <property type="entry name" value="P-HYDROXYBENZOATE HYDROXYLASE"/>
    <property type="match status" value="1"/>
</dbReference>
<dbReference type="GO" id="GO:0071949">
    <property type="term" value="F:FAD binding"/>
    <property type="evidence" value="ECO:0007669"/>
    <property type="project" value="InterPro"/>
</dbReference>
<sequence length="386" mass="43444">MKTQVAIIGAGPSGLVLSRYLALQGIESIVLEDRSREYVESRIRAGLLETQSVQMLEEIGVADRLKREGLEHKGIYLQIPGERKHLDFEELIGYTVWVYGQTEIQKDLDAACDAAGQEIHYEVSDVELHDIDSENPSVTFVDKDGNKQIIECAVIAGCDGFWGPSRKAIPGVEVGSFERVYPFSWLGVMANVAPSTDELIYARHPDGFAMHSMRSDKVSRLYLQVDPTDDIANWSDDRIWEALSKRMAVDGWELKTGEITEKNILAMRSFVAGKLQHGRLFLVGDAGHTVPPTGAKGLNSAVNDVRFLGEGLVKFFKEKDATLLNRYSERAKETIWRVTHFSWWMTTMLHTNGNEFDNQLQLSQLKHVFKNKALQINLAENYVGIR</sequence>
<gene>
    <name evidence="4" type="ORF">UFOPK1909_00988</name>
</gene>
<dbReference type="InterPro" id="IPR002938">
    <property type="entry name" value="FAD-bd"/>
</dbReference>
<dbReference type="PANTHER" id="PTHR43004">
    <property type="entry name" value="TRK SYSTEM POTASSIUM UPTAKE PROTEIN"/>
    <property type="match status" value="1"/>
</dbReference>
<dbReference type="EMBL" id="CAEZVD010000138">
    <property type="protein sequence ID" value="CAB4627891.1"/>
    <property type="molecule type" value="Genomic_DNA"/>
</dbReference>
<accession>A0A6J6ITE0</accession>
<evidence type="ECO:0000256" key="2">
    <source>
        <dbReference type="ARBA" id="ARBA00022827"/>
    </source>
</evidence>
<keyword evidence="1" id="KW-0285">Flavoprotein</keyword>
<organism evidence="4">
    <name type="scientific">freshwater metagenome</name>
    <dbReference type="NCBI Taxonomy" id="449393"/>
    <lineage>
        <taxon>unclassified sequences</taxon>
        <taxon>metagenomes</taxon>
        <taxon>ecological metagenomes</taxon>
    </lineage>
</organism>
<dbReference type="SUPFAM" id="SSF51905">
    <property type="entry name" value="FAD/NAD(P)-binding domain"/>
    <property type="match status" value="1"/>
</dbReference>
<evidence type="ECO:0000256" key="1">
    <source>
        <dbReference type="ARBA" id="ARBA00022630"/>
    </source>
</evidence>
<name>A0A6J6ITE0_9ZZZZ</name>
<dbReference type="InterPro" id="IPR050641">
    <property type="entry name" value="RIFMO-like"/>
</dbReference>
<dbReference type="PRINTS" id="PR00420">
    <property type="entry name" value="RNGMNOXGNASE"/>
</dbReference>
<reference evidence="4" key="1">
    <citation type="submission" date="2020-05" db="EMBL/GenBank/DDBJ databases">
        <authorList>
            <person name="Chiriac C."/>
            <person name="Salcher M."/>
            <person name="Ghai R."/>
            <person name="Kavagutti S V."/>
        </authorList>
    </citation>
    <scope>NUCLEOTIDE SEQUENCE</scope>
</reference>
<proteinExistence type="predicted"/>
<dbReference type="GO" id="GO:0016709">
    <property type="term" value="F:oxidoreductase activity, acting on paired donors, with incorporation or reduction of molecular oxygen, NAD(P)H as one donor, and incorporation of one atom of oxygen"/>
    <property type="evidence" value="ECO:0007669"/>
    <property type="project" value="UniProtKB-ARBA"/>
</dbReference>
<dbReference type="AlphaFoldDB" id="A0A6J6ITE0"/>
<feature type="domain" description="FAD-binding" evidence="3">
    <location>
        <begin position="2"/>
        <end position="342"/>
    </location>
</feature>
<keyword evidence="2" id="KW-0274">FAD</keyword>
<dbReference type="Gene3D" id="3.30.9.10">
    <property type="entry name" value="D-Amino Acid Oxidase, subunit A, domain 2"/>
    <property type="match status" value="1"/>
</dbReference>
<evidence type="ECO:0000313" key="4">
    <source>
        <dbReference type="EMBL" id="CAB4627891.1"/>
    </source>
</evidence>
<dbReference type="InterPro" id="IPR036188">
    <property type="entry name" value="FAD/NAD-bd_sf"/>
</dbReference>
<dbReference type="Gene3D" id="3.50.50.60">
    <property type="entry name" value="FAD/NAD(P)-binding domain"/>
    <property type="match status" value="1"/>
</dbReference>
<dbReference type="Pfam" id="PF01494">
    <property type="entry name" value="FAD_binding_3"/>
    <property type="match status" value="1"/>
</dbReference>
<evidence type="ECO:0000259" key="3">
    <source>
        <dbReference type="Pfam" id="PF01494"/>
    </source>
</evidence>
<dbReference type="SUPFAM" id="SSF54373">
    <property type="entry name" value="FAD-linked reductases, C-terminal domain"/>
    <property type="match status" value="1"/>
</dbReference>
<dbReference type="NCBIfam" id="NF006091">
    <property type="entry name" value="PRK08243.1"/>
    <property type="match status" value="1"/>
</dbReference>